<dbReference type="RefSeq" id="WP_146269866.1">
    <property type="nucleotide sequence ID" value="NZ_VOEI01000002.1"/>
</dbReference>
<dbReference type="EMBL" id="VOEI01000002">
    <property type="protein sequence ID" value="TWR26833.1"/>
    <property type="molecule type" value="Genomic_DNA"/>
</dbReference>
<reference evidence="1 2" key="1">
    <citation type="submission" date="2019-07" db="EMBL/GenBank/DDBJ databases">
        <authorList>
            <person name="Kim J."/>
        </authorList>
    </citation>
    <scope>NUCLEOTIDE SEQUENCE [LARGE SCALE GENOMIC DNA]</scope>
    <source>
        <strain evidence="1 2">MJ1a</strain>
    </source>
</reference>
<protein>
    <submittedName>
        <fullName evidence="1">Uncharacterized protein</fullName>
    </submittedName>
</protein>
<evidence type="ECO:0000313" key="1">
    <source>
        <dbReference type="EMBL" id="TWR26833.1"/>
    </source>
</evidence>
<sequence length="78" mass="9178">MMTLLEFNALSLYDKANAVWHGTFLADRKEKGMVIQLYSLAGFYVEVFYDQRDNKIIDLRSFTSTQKLFPYLAQIKFI</sequence>
<keyword evidence="2" id="KW-1185">Reference proteome</keyword>
<organism evidence="1 2">
    <name type="scientific">Mucilaginibacter achroorhodeus</name>
    <dbReference type="NCBI Taxonomy" id="2599294"/>
    <lineage>
        <taxon>Bacteria</taxon>
        <taxon>Pseudomonadati</taxon>
        <taxon>Bacteroidota</taxon>
        <taxon>Sphingobacteriia</taxon>
        <taxon>Sphingobacteriales</taxon>
        <taxon>Sphingobacteriaceae</taxon>
        <taxon>Mucilaginibacter</taxon>
    </lineage>
</organism>
<name>A0A563U682_9SPHI</name>
<gene>
    <name evidence="1" type="ORF">FPZ42_07285</name>
</gene>
<accession>A0A563U682</accession>
<dbReference type="Proteomes" id="UP000318010">
    <property type="component" value="Unassembled WGS sequence"/>
</dbReference>
<proteinExistence type="predicted"/>
<comment type="caution">
    <text evidence="1">The sequence shown here is derived from an EMBL/GenBank/DDBJ whole genome shotgun (WGS) entry which is preliminary data.</text>
</comment>
<evidence type="ECO:0000313" key="2">
    <source>
        <dbReference type="Proteomes" id="UP000318010"/>
    </source>
</evidence>
<dbReference type="AlphaFoldDB" id="A0A563U682"/>
<dbReference type="OrthoDB" id="798498at2"/>